<dbReference type="AlphaFoldDB" id="A0A4W3J5E6"/>
<sequence>LCLNPGILMPCIQFHIGYKQLTQCCSIVCALLSFPILLPASPPDVCLFGLLFKNILSSPFNASVR</sequence>
<reference evidence="2" key="1">
    <citation type="journal article" date="2006" name="Science">
        <title>Ancient noncoding elements conserved in the human genome.</title>
        <authorList>
            <person name="Venkatesh B."/>
            <person name="Kirkness E.F."/>
            <person name="Loh Y.H."/>
            <person name="Halpern A.L."/>
            <person name="Lee A.P."/>
            <person name="Johnson J."/>
            <person name="Dandona N."/>
            <person name="Viswanathan L.D."/>
            <person name="Tay A."/>
            <person name="Venter J.C."/>
            <person name="Strausberg R.L."/>
            <person name="Brenner S."/>
        </authorList>
    </citation>
    <scope>NUCLEOTIDE SEQUENCE [LARGE SCALE GENOMIC DNA]</scope>
</reference>
<accession>A0A4W3J5E6</accession>
<reference evidence="1" key="4">
    <citation type="submission" date="2025-08" db="UniProtKB">
        <authorList>
            <consortium name="Ensembl"/>
        </authorList>
    </citation>
    <scope>IDENTIFICATION</scope>
</reference>
<name>A0A4W3J5E6_CALMI</name>
<reference evidence="2" key="2">
    <citation type="journal article" date="2007" name="PLoS Biol.">
        <title>Survey sequencing and comparative analysis of the elephant shark (Callorhinchus milii) genome.</title>
        <authorList>
            <person name="Venkatesh B."/>
            <person name="Kirkness E.F."/>
            <person name="Loh Y.H."/>
            <person name="Halpern A.L."/>
            <person name="Lee A.P."/>
            <person name="Johnson J."/>
            <person name="Dandona N."/>
            <person name="Viswanathan L.D."/>
            <person name="Tay A."/>
            <person name="Venter J.C."/>
            <person name="Strausberg R.L."/>
            <person name="Brenner S."/>
        </authorList>
    </citation>
    <scope>NUCLEOTIDE SEQUENCE [LARGE SCALE GENOMIC DNA]</scope>
</reference>
<reference evidence="1" key="5">
    <citation type="submission" date="2025-09" db="UniProtKB">
        <authorList>
            <consortium name="Ensembl"/>
        </authorList>
    </citation>
    <scope>IDENTIFICATION</scope>
</reference>
<reference evidence="2" key="3">
    <citation type="journal article" date="2014" name="Nature">
        <title>Elephant shark genome provides unique insights into gnathostome evolution.</title>
        <authorList>
            <consortium name="International Elephant Shark Genome Sequencing Consortium"/>
            <person name="Venkatesh B."/>
            <person name="Lee A.P."/>
            <person name="Ravi V."/>
            <person name="Maurya A.K."/>
            <person name="Lian M.M."/>
            <person name="Swann J.B."/>
            <person name="Ohta Y."/>
            <person name="Flajnik M.F."/>
            <person name="Sutoh Y."/>
            <person name="Kasahara M."/>
            <person name="Hoon S."/>
            <person name="Gangu V."/>
            <person name="Roy S.W."/>
            <person name="Irimia M."/>
            <person name="Korzh V."/>
            <person name="Kondrychyn I."/>
            <person name="Lim Z.W."/>
            <person name="Tay B.H."/>
            <person name="Tohari S."/>
            <person name="Kong K.W."/>
            <person name="Ho S."/>
            <person name="Lorente-Galdos B."/>
            <person name="Quilez J."/>
            <person name="Marques-Bonet T."/>
            <person name="Raney B.J."/>
            <person name="Ingham P.W."/>
            <person name="Tay A."/>
            <person name="Hillier L.W."/>
            <person name="Minx P."/>
            <person name="Boehm T."/>
            <person name="Wilson R.K."/>
            <person name="Brenner S."/>
            <person name="Warren W.C."/>
        </authorList>
    </citation>
    <scope>NUCLEOTIDE SEQUENCE [LARGE SCALE GENOMIC DNA]</scope>
</reference>
<keyword evidence="2" id="KW-1185">Reference proteome</keyword>
<dbReference type="InParanoid" id="A0A4W3J5E6"/>
<evidence type="ECO:0000313" key="1">
    <source>
        <dbReference type="Ensembl" id="ENSCMIP00000038359.1"/>
    </source>
</evidence>
<evidence type="ECO:0000313" key="2">
    <source>
        <dbReference type="Proteomes" id="UP000314986"/>
    </source>
</evidence>
<proteinExistence type="predicted"/>
<dbReference type="Ensembl" id="ENSCMIT00000038909.1">
    <property type="protein sequence ID" value="ENSCMIP00000038359.1"/>
    <property type="gene ID" value="ENSCMIG00000016105.1"/>
</dbReference>
<dbReference type="Proteomes" id="UP000314986">
    <property type="component" value="Unassembled WGS sequence"/>
</dbReference>
<organism evidence="1 2">
    <name type="scientific">Callorhinchus milii</name>
    <name type="common">Ghost shark</name>
    <dbReference type="NCBI Taxonomy" id="7868"/>
    <lineage>
        <taxon>Eukaryota</taxon>
        <taxon>Metazoa</taxon>
        <taxon>Chordata</taxon>
        <taxon>Craniata</taxon>
        <taxon>Vertebrata</taxon>
        <taxon>Chondrichthyes</taxon>
        <taxon>Holocephali</taxon>
        <taxon>Chimaeriformes</taxon>
        <taxon>Callorhinchidae</taxon>
        <taxon>Callorhinchus</taxon>
    </lineage>
</organism>
<protein>
    <submittedName>
        <fullName evidence="1">Uncharacterized protein</fullName>
    </submittedName>
</protein>